<sequence>MTPAIRELQAEVVTLQAGALADSTKHNYAYYELWWVRFLLVFNLLAFVAAPTEAVVCL</sequence>
<proteinExistence type="predicted"/>
<gene>
    <name evidence="2" type="ORF">BQ4739_LOCUS5287</name>
</gene>
<protein>
    <submittedName>
        <fullName evidence="2">Uncharacterized protein</fullName>
    </submittedName>
</protein>
<feature type="non-terminal residue" evidence="2">
    <location>
        <position position="58"/>
    </location>
</feature>
<keyword evidence="1" id="KW-1133">Transmembrane helix</keyword>
<keyword evidence="3" id="KW-1185">Reference proteome</keyword>
<keyword evidence="1" id="KW-0812">Transmembrane</keyword>
<evidence type="ECO:0000313" key="2">
    <source>
        <dbReference type="EMBL" id="SZX64798.1"/>
    </source>
</evidence>
<name>A0A383VGZ3_TETOB</name>
<dbReference type="EMBL" id="FNXT01000469">
    <property type="protein sequence ID" value="SZX64798.1"/>
    <property type="molecule type" value="Genomic_DNA"/>
</dbReference>
<evidence type="ECO:0000313" key="3">
    <source>
        <dbReference type="Proteomes" id="UP000256970"/>
    </source>
</evidence>
<organism evidence="2 3">
    <name type="scientific">Tetradesmus obliquus</name>
    <name type="common">Green alga</name>
    <name type="synonym">Acutodesmus obliquus</name>
    <dbReference type="NCBI Taxonomy" id="3088"/>
    <lineage>
        <taxon>Eukaryota</taxon>
        <taxon>Viridiplantae</taxon>
        <taxon>Chlorophyta</taxon>
        <taxon>core chlorophytes</taxon>
        <taxon>Chlorophyceae</taxon>
        <taxon>CS clade</taxon>
        <taxon>Sphaeropleales</taxon>
        <taxon>Scenedesmaceae</taxon>
        <taxon>Tetradesmus</taxon>
    </lineage>
</organism>
<dbReference type="AlphaFoldDB" id="A0A383VGZ3"/>
<accession>A0A383VGZ3</accession>
<evidence type="ECO:0000256" key="1">
    <source>
        <dbReference type="SAM" id="Phobius"/>
    </source>
</evidence>
<dbReference type="Proteomes" id="UP000256970">
    <property type="component" value="Unassembled WGS sequence"/>
</dbReference>
<reference evidence="2 3" key="1">
    <citation type="submission" date="2016-10" db="EMBL/GenBank/DDBJ databases">
        <authorList>
            <person name="Cai Z."/>
        </authorList>
    </citation>
    <scope>NUCLEOTIDE SEQUENCE [LARGE SCALE GENOMIC DNA]</scope>
</reference>
<feature type="transmembrane region" description="Helical" evidence="1">
    <location>
        <begin position="34"/>
        <end position="56"/>
    </location>
</feature>
<keyword evidence="1" id="KW-0472">Membrane</keyword>